<sequence length="195" mass="22258">MDLSKAERQTPEGNNRHGGAEYLKGLLQDFLCFLIIIFAALLIGWGIFFVLDDSNEWKYGPRPLSSSVMPLQKTSTVAEQPCYRPRQWIQLYIFRSGNSQESDLSPEMAEKPNTDTEQHQSALETKTQLPQVEEQPQVKSPQDDLRVDTDPAINQVESMPSSRLMDLFRRYILGRLAEDNVLDSKPNTIKLDQTN</sequence>
<keyword evidence="2" id="KW-0812">Transmembrane</keyword>
<dbReference type="InParanoid" id="A0A6I8VNL3"/>
<reference evidence="4" key="2">
    <citation type="submission" date="2025-08" db="UniProtKB">
        <authorList>
            <consortium name="RefSeq"/>
        </authorList>
    </citation>
    <scope>IDENTIFICATION</scope>
    <source>
        <strain evidence="4">MV-25-SWS-2005</strain>
        <tissue evidence="4">Whole body</tissue>
    </source>
</reference>
<proteinExistence type="predicted"/>
<keyword evidence="2" id="KW-0472">Membrane</keyword>
<dbReference type="RefSeq" id="XP_033232453.1">
    <property type="nucleotide sequence ID" value="XM_033376562.1"/>
</dbReference>
<evidence type="ECO:0000256" key="1">
    <source>
        <dbReference type="SAM" id="MobiDB-lite"/>
    </source>
</evidence>
<dbReference type="Proteomes" id="UP000001819">
    <property type="component" value="Chromosome 2"/>
</dbReference>
<evidence type="ECO:0000256" key="2">
    <source>
        <dbReference type="SAM" id="Phobius"/>
    </source>
</evidence>
<accession>A0A6I8VNL3</accession>
<gene>
    <name evidence="4" type="primary">LOC6897852</name>
</gene>
<keyword evidence="2" id="KW-1133">Transmembrane helix</keyword>
<name>A0A6I8VNL3_DROPS</name>
<feature type="transmembrane region" description="Helical" evidence="2">
    <location>
        <begin position="30"/>
        <end position="51"/>
    </location>
</feature>
<keyword evidence="3" id="KW-1185">Reference proteome</keyword>
<feature type="compositionally biased region" description="Polar residues" evidence="1">
    <location>
        <begin position="119"/>
        <end position="130"/>
    </location>
</feature>
<evidence type="ECO:0000313" key="4">
    <source>
        <dbReference type="RefSeq" id="XP_033232453.1"/>
    </source>
</evidence>
<organism evidence="3 4">
    <name type="scientific">Drosophila pseudoobscura pseudoobscura</name>
    <name type="common">Fruit fly</name>
    <dbReference type="NCBI Taxonomy" id="46245"/>
    <lineage>
        <taxon>Eukaryota</taxon>
        <taxon>Metazoa</taxon>
        <taxon>Ecdysozoa</taxon>
        <taxon>Arthropoda</taxon>
        <taxon>Hexapoda</taxon>
        <taxon>Insecta</taxon>
        <taxon>Pterygota</taxon>
        <taxon>Neoptera</taxon>
        <taxon>Endopterygota</taxon>
        <taxon>Diptera</taxon>
        <taxon>Brachycera</taxon>
        <taxon>Muscomorpha</taxon>
        <taxon>Ephydroidea</taxon>
        <taxon>Drosophilidae</taxon>
        <taxon>Drosophila</taxon>
        <taxon>Sophophora</taxon>
    </lineage>
</organism>
<reference evidence="3" key="1">
    <citation type="submission" date="2024-06" db="UniProtKB">
        <authorList>
            <consortium name="RefSeq"/>
        </authorList>
    </citation>
    <scope>NUCLEOTIDE SEQUENCE [LARGE SCALE GENOMIC DNA]</scope>
    <source>
        <strain evidence="3">MV2-25</strain>
    </source>
</reference>
<feature type="region of interest" description="Disordered" evidence="1">
    <location>
        <begin position="100"/>
        <end position="154"/>
    </location>
</feature>
<feature type="compositionally biased region" description="Basic and acidic residues" evidence="1">
    <location>
        <begin position="108"/>
        <end position="118"/>
    </location>
</feature>
<evidence type="ECO:0000313" key="3">
    <source>
        <dbReference type="Proteomes" id="UP000001819"/>
    </source>
</evidence>
<protein>
    <submittedName>
        <fullName evidence="4">Uncharacterized protein isoform X1</fullName>
    </submittedName>
</protein>
<dbReference type="AlphaFoldDB" id="A0A6I8VNL3"/>